<dbReference type="EMBL" id="JARKIE010000173">
    <property type="protein sequence ID" value="KAJ7671728.1"/>
    <property type="molecule type" value="Genomic_DNA"/>
</dbReference>
<sequence length="141" mass="16399">MDAPAVTPQASIIETQELFDMIIDFLHASPADLLSCALVCFSWRPSAQLHIFRDVRISPGLDYYREYRTLPATDTIQQVISRLRQILRCPATLYSSYPARPESCRRRRPRGSRRTRDGAIHSSERHRCVLFPRIPERPDRF</sequence>
<protein>
    <recommendedName>
        <fullName evidence="4">F-box domain-containing protein</fullName>
    </recommendedName>
</protein>
<evidence type="ECO:0000256" key="1">
    <source>
        <dbReference type="SAM" id="MobiDB-lite"/>
    </source>
</evidence>
<evidence type="ECO:0000313" key="2">
    <source>
        <dbReference type="EMBL" id="KAJ7671728.1"/>
    </source>
</evidence>
<feature type="region of interest" description="Disordered" evidence="1">
    <location>
        <begin position="100"/>
        <end position="120"/>
    </location>
</feature>
<comment type="caution">
    <text evidence="2">The sequence shown here is derived from an EMBL/GenBank/DDBJ whole genome shotgun (WGS) entry which is preliminary data.</text>
</comment>
<dbReference type="Proteomes" id="UP001221757">
    <property type="component" value="Unassembled WGS sequence"/>
</dbReference>
<organism evidence="2 3">
    <name type="scientific">Mycena rosella</name>
    <name type="common">Pink bonnet</name>
    <name type="synonym">Agaricus rosellus</name>
    <dbReference type="NCBI Taxonomy" id="1033263"/>
    <lineage>
        <taxon>Eukaryota</taxon>
        <taxon>Fungi</taxon>
        <taxon>Dikarya</taxon>
        <taxon>Basidiomycota</taxon>
        <taxon>Agaricomycotina</taxon>
        <taxon>Agaricomycetes</taxon>
        <taxon>Agaricomycetidae</taxon>
        <taxon>Agaricales</taxon>
        <taxon>Marasmiineae</taxon>
        <taxon>Mycenaceae</taxon>
        <taxon>Mycena</taxon>
    </lineage>
</organism>
<dbReference type="InterPro" id="IPR036047">
    <property type="entry name" value="F-box-like_dom_sf"/>
</dbReference>
<keyword evidence="3" id="KW-1185">Reference proteome</keyword>
<accession>A0AAD7D015</accession>
<gene>
    <name evidence="2" type="ORF">B0H17DRAFT_948257</name>
</gene>
<evidence type="ECO:0000313" key="3">
    <source>
        <dbReference type="Proteomes" id="UP001221757"/>
    </source>
</evidence>
<reference evidence="2" key="1">
    <citation type="submission" date="2023-03" db="EMBL/GenBank/DDBJ databases">
        <title>Massive genome expansion in bonnet fungi (Mycena s.s.) driven by repeated elements and novel gene families across ecological guilds.</title>
        <authorList>
            <consortium name="Lawrence Berkeley National Laboratory"/>
            <person name="Harder C.B."/>
            <person name="Miyauchi S."/>
            <person name="Viragh M."/>
            <person name="Kuo A."/>
            <person name="Thoen E."/>
            <person name="Andreopoulos B."/>
            <person name="Lu D."/>
            <person name="Skrede I."/>
            <person name="Drula E."/>
            <person name="Henrissat B."/>
            <person name="Morin E."/>
            <person name="Kohler A."/>
            <person name="Barry K."/>
            <person name="LaButti K."/>
            <person name="Morin E."/>
            <person name="Salamov A."/>
            <person name="Lipzen A."/>
            <person name="Mereny Z."/>
            <person name="Hegedus B."/>
            <person name="Baldrian P."/>
            <person name="Stursova M."/>
            <person name="Weitz H."/>
            <person name="Taylor A."/>
            <person name="Grigoriev I.V."/>
            <person name="Nagy L.G."/>
            <person name="Martin F."/>
            <person name="Kauserud H."/>
        </authorList>
    </citation>
    <scope>NUCLEOTIDE SEQUENCE</scope>
    <source>
        <strain evidence="2">CBHHK067</strain>
    </source>
</reference>
<name>A0AAD7D015_MYCRO</name>
<proteinExistence type="predicted"/>
<evidence type="ECO:0008006" key="4">
    <source>
        <dbReference type="Google" id="ProtNLM"/>
    </source>
</evidence>
<dbReference type="AlphaFoldDB" id="A0AAD7D015"/>
<dbReference type="SUPFAM" id="SSF81383">
    <property type="entry name" value="F-box domain"/>
    <property type="match status" value="1"/>
</dbReference>